<dbReference type="AlphaFoldDB" id="A0A3S3MXW7"/>
<gene>
    <name evidence="6" type="ORF">D8Y23_09030</name>
</gene>
<feature type="domain" description="DNA methylase N-4/N-6" evidence="5">
    <location>
        <begin position="425"/>
        <end position="495"/>
    </location>
</feature>
<reference evidence="6 7" key="1">
    <citation type="journal article" date="2018" name="Front. Microbiol.">
        <title>Novel Insights Into Bacterial Dimethylsulfoniopropionate Catabolism in the East China Sea.</title>
        <authorList>
            <person name="Liu J."/>
            <person name="Liu J."/>
            <person name="Zhang S.H."/>
            <person name="Liang J."/>
            <person name="Lin H."/>
            <person name="Song D."/>
            <person name="Yang G.P."/>
            <person name="Todd J.D."/>
            <person name="Zhang X.H."/>
        </authorList>
    </citation>
    <scope>NUCLEOTIDE SEQUENCE [LARGE SCALE GENOMIC DNA]</scope>
    <source>
        <strain evidence="6 7">ZYFD042</strain>
    </source>
</reference>
<dbReference type="Proteomes" id="UP000285970">
    <property type="component" value="Unassembled WGS sequence"/>
</dbReference>
<feature type="domain" description="DNA methylase N-4/N-6" evidence="5">
    <location>
        <begin position="155"/>
        <end position="275"/>
    </location>
</feature>
<dbReference type="InterPro" id="IPR002052">
    <property type="entry name" value="DNA_methylase_N6_adenine_CS"/>
</dbReference>
<evidence type="ECO:0000256" key="3">
    <source>
        <dbReference type="ARBA" id="ARBA00022679"/>
    </source>
</evidence>
<evidence type="ECO:0000256" key="1">
    <source>
        <dbReference type="ARBA" id="ARBA00006594"/>
    </source>
</evidence>
<keyword evidence="2 6" id="KW-0489">Methyltransferase</keyword>
<dbReference type="SUPFAM" id="SSF53335">
    <property type="entry name" value="S-adenosyl-L-methionine-dependent methyltransferases"/>
    <property type="match status" value="1"/>
</dbReference>
<dbReference type="EMBL" id="RBZY01000028">
    <property type="protein sequence ID" value="RWR18656.1"/>
    <property type="molecule type" value="Genomic_DNA"/>
</dbReference>
<evidence type="ECO:0000313" key="7">
    <source>
        <dbReference type="Proteomes" id="UP000285970"/>
    </source>
</evidence>
<dbReference type="Gene3D" id="3.40.50.150">
    <property type="entry name" value="Vaccinia Virus protein VP39"/>
    <property type="match status" value="1"/>
</dbReference>
<keyword evidence="4" id="KW-0949">S-adenosyl-L-methionine</keyword>
<evidence type="ECO:0000313" key="6">
    <source>
        <dbReference type="EMBL" id="RWR18656.1"/>
    </source>
</evidence>
<dbReference type="PROSITE" id="PS00092">
    <property type="entry name" value="N6_MTASE"/>
    <property type="match status" value="1"/>
</dbReference>
<dbReference type="OrthoDB" id="9773060at2"/>
<evidence type="ECO:0000256" key="4">
    <source>
        <dbReference type="ARBA" id="ARBA00022691"/>
    </source>
</evidence>
<dbReference type="Pfam" id="PF01555">
    <property type="entry name" value="N6_N4_Mtase"/>
    <property type="match status" value="2"/>
</dbReference>
<dbReference type="PRINTS" id="PR00506">
    <property type="entry name" value="D21N6MTFRASE"/>
</dbReference>
<organism evidence="6 7">
    <name type="scientific">Microbacterium enclense</name>
    <dbReference type="NCBI Taxonomy" id="993073"/>
    <lineage>
        <taxon>Bacteria</taxon>
        <taxon>Bacillati</taxon>
        <taxon>Actinomycetota</taxon>
        <taxon>Actinomycetes</taxon>
        <taxon>Micrococcales</taxon>
        <taxon>Microbacteriaceae</taxon>
        <taxon>Microbacterium</taxon>
    </lineage>
</organism>
<comment type="similarity">
    <text evidence="1">Belongs to the N(4)/N(6)-methyltransferase family.</text>
</comment>
<comment type="caution">
    <text evidence="6">The sequence shown here is derived from an EMBL/GenBank/DDBJ whole genome shotgun (WGS) entry which is preliminary data.</text>
</comment>
<evidence type="ECO:0000259" key="5">
    <source>
        <dbReference type="Pfam" id="PF01555"/>
    </source>
</evidence>
<sequence>MAHIDNLVDRIADPALRSQIADEIAKLVERKDFGLVFQRHQPEDVETPGVKPRRGDRARLRGDTTKKDYLVRSTRAGRASLLPLDSGRQVVSGAVPEEREFDELVVVKDFDYPIYPGLQLVNELRCGGDKPSHIVINGENYYVLETLLYTHVGKVDVIYIDPPYNTGSDDWQYNDRYVDRRDDFAHSKWLSFMERRLHHARRLLKSTGVIFVSISDHEQAYLKLLMEQIFGPSNFVDTIVVEMSTTSGPKVTNAQQGTIVKNVEFVHIFRRSADFDLVRHSPLYDSTPQWDTHYTQWLGDDGQLLSFAEVMLEDNEVGADIRRFGLLEVSGRSAGKFNIGASMDKLLAVSDAANRFVSSNLDRIARLDNLPASCRGMEAPVDGWVEVQADHRTYLLTKLRTGTLNQVYSLRRNYRMSDDYRPKFGRTVIRGDLWKGFYQDMGNVSKEGGVAFTNGKKPVRLMSQLIKWANNAPDTIILDFFGGSGSTSHAVMEMNAADGGRRQSITVTNNELGRAASDALRFAGRFPGDPEWEVGGVFEKITRPRLETVVTGLRADGKRVSDGLAENVSFYKLTYEDENQVALDRRFHAIAPLLWMKSGARGAVVHRGDDAWALPEDATYGVLFDVAAAHNFADAVTAREGNIQHVYVVTDAESAFQAAVQYLPPSLRFSTTRLYSDYLHSFEINGKG</sequence>
<dbReference type="InterPro" id="IPR002941">
    <property type="entry name" value="DNA_methylase_N4/N6"/>
</dbReference>
<dbReference type="InterPro" id="IPR002295">
    <property type="entry name" value="N4/N6-MTase_EcoPI_Mod-like"/>
</dbReference>
<dbReference type="GO" id="GO:0003677">
    <property type="term" value="F:DNA binding"/>
    <property type="evidence" value="ECO:0007669"/>
    <property type="project" value="InterPro"/>
</dbReference>
<dbReference type="GO" id="GO:0032259">
    <property type="term" value="P:methylation"/>
    <property type="evidence" value="ECO:0007669"/>
    <property type="project" value="UniProtKB-KW"/>
</dbReference>
<dbReference type="RefSeq" id="WP_128217818.1">
    <property type="nucleotide sequence ID" value="NZ_RBZY01000028.1"/>
</dbReference>
<dbReference type="GO" id="GO:0008170">
    <property type="term" value="F:N-methyltransferase activity"/>
    <property type="evidence" value="ECO:0007669"/>
    <property type="project" value="InterPro"/>
</dbReference>
<keyword evidence="3 6" id="KW-0808">Transferase</keyword>
<dbReference type="InterPro" id="IPR029063">
    <property type="entry name" value="SAM-dependent_MTases_sf"/>
</dbReference>
<name>A0A3S3MXW7_9MICO</name>
<proteinExistence type="inferred from homology"/>
<evidence type="ECO:0000256" key="2">
    <source>
        <dbReference type="ARBA" id="ARBA00022603"/>
    </source>
</evidence>
<protein>
    <submittedName>
        <fullName evidence="6">Site-specific DNA-methyltransferase</fullName>
    </submittedName>
</protein>
<accession>A0A3S3MXW7</accession>